<sequence>MVQVFLLLLGGRLIRRRWWVLGSLGLLWMLLGTFFFADAFIEEIRIPVPYFAAPLLVDGILSLIAAALFVHNRPLRIGRAAVFLAVALLLVWQPRHAAFLVAMVVGTFLTADGFWRAGSAVVVRFPGWPGSLVKGLFELALGIWSYLPWPTNYRADVGSDVGLLLMVSAAGMLGLALRLRHMPPETSLSAILSTGWPDMPAAAEVLAGPEEAESRAARPRETATVHVWTPTGQLAPLRSGVRRYIAATDETGHVSTGHSALDLPPDLYISHYPAVEIEHAPGEFARLLRATQENDVPGRFQPSYAEESAGWCPSSFQVEMPGLDAAAIRDFWALYRQDETYNLTNRNCSSAVVKALDAGMEGLFEQAARSPLFILRLLASPELWVAGMVRHRASTMAWTPGLVLDYVRALRRLILDAHVARG</sequence>
<feature type="transmembrane region" description="Helical" evidence="1">
    <location>
        <begin position="49"/>
        <end position="70"/>
    </location>
</feature>
<feature type="transmembrane region" description="Helical" evidence="1">
    <location>
        <begin position="18"/>
        <end position="37"/>
    </location>
</feature>
<comment type="caution">
    <text evidence="2">The sequence shown here is derived from an EMBL/GenBank/DDBJ whole genome shotgun (WGS) entry which is preliminary data.</text>
</comment>
<gene>
    <name evidence="2" type="ORF">EDC64_101316</name>
</gene>
<dbReference type="AlphaFoldDB" id="A0A4R3M833"/>
<keyword evidence="1" id="KW-0472">Membrane</keyword>
<reference evidence="2 3" key="1">
    <citation type="submission" date="2019-03" db="EMBL/GenBank/DDBJ databases">
        <title>Genomic Encyclopedia of Type Strains, Phase IV (KMG-IV): sequencing the most valuable type-strain genomes for metagenomic binning, comparative biology and taxonomic classification.</title>
        <authorList>
            <person name="Goeker M."/>
        </authorList>
    </citation>
    <scope>NUCLEOTIDE SEQUENCE [LARGE SCALE GENOMIC DNA]</scope>
    <source>
        <strain evidence="2 3">DSM 9035</strain>
    </source>
</reference>
<protein>
    <submittedName>
        <fullName evidence="2">Uncharacterized membrane protein HdeD (DUF308 family)</fullName>
    </submittedName>
</protein>
<keyword evidence="1" id="KW-0812">Transmembrane</keyword>
<feature type="transmembrane region" description="Helical" evidence="1">
    <location>
        <begin position="77"/>
        <end position="92"/>
    </location>
</feature>
<proteinExistence type="predicted"/>
<evidence type="ECO:0000256" key="1">
    <source>
        <dbReference type="SAM" id="Phobius"/>
    </source>
</evidence>
<evidence type="ECO:0000313" key="3">
    <source>
        <dbReference type="Proteomes" id="UP000294664"/>
    </source>
</evidence>
<dbReference type="RefSeq" id="WP_132029064.1">
    <property type="nucleotide sequence ID" value="NZ_SMAI01000001.1"/>
</dbReference>
<organism evidence="2 3">
    <name type="scientific">Aquabacter spiritensis</name>
    <dbReference type="NCBI Taxonomy" id="933073"/>
    <lineage>
        <taxon>Bacteria</taxon>
        <taxon>Pseudomonadati</taxon>
        <taxon>Pseudomonadota</taxon>
        <taxon>Alphaproteobacteria</taxon>
        <taxon>Hyphomicrobiales</taxon>
        <taxon>Xanthobacteraceae</taxon>
        <taxon>Aquabacter</taxon>
    </lineage>
</organism>
<keyword evidence="3" id="KW-1185">Reference proteome</keyword>
<feature type="transmembrane region" description="Helical" evidence="1">
    <location>
        <begin position="127"/>
        <end position="149"/>
    </location>
</feature>
<name>A0A4R3M833_9HYPH</name>
<accession>A0A4R3M833</accession>
<dbReference type="Proteomes" id="UP000294664">
    <property type="component" value="Unassembled WGS sequence"/>
</dbReference>
<dbReference type="OrthoDB" id="6773069at2"/>
<dbReference type="EMBL" id="SMAI01000001">
    <property type="protein sequence ID" value="TCT07797.1"/>
    <property type="molecule type" value="Genomic_DNA"/>
</dbReference>
<feature type="transmembrane region" description="Helical" evidence="1">
    <location>
        <begin position="161"/>
        <end position="179"/>
    </location>
</feature>
<feature type="transmembrane region" description="Helical" evidence="1">
    <location>
        <begin position="98"/>
        <end position="115"/>
    </location>
</feature>
<evidence type="ECO:0000313" key="2">
    <source>
        <dbReference type="EMBL" id="TCT07797.1"/>
    </source>
</evidence>
<keyword evidence="1" id="KW-1133">Transmembrane helix</keyword>